<feature type="transmembrane region" description="Helical" evidence="1">
    <location>
        <begin position="176"/>
        <end position="199"/>
    </location>
</feature>
<feature type="transmembrane region" description="Helical" evidence="1">
    <location>
        <begin position="38"/>
        <end position="55"/>
    </location>
</feature>
<gene>
    <name evidence="2" type="ORF">AMATHDRAFT_61778</name>
</gene>
<keyword evidence="1" id="KW-0472">Membrane</keyword>
<organism evidence="2 3">
    <name type="scientific">Amanita thiersii Skay4041</name>
    <dbReference type="NCBI Taxonomy" id="703135"/>
    <lineage>
        <taxon>Eukaryota</taxon>
        <taxon>Fungi</taxon>
        <taxon>Dikarya</taxon>
        <taxon>Basidiomycota</taxon>
        <taxon>Agaricomycotina</taxon>
        <taxon>Agaricomycetes</taxon>
        <taxon>Agaricomycetidae</taxon>
        <taxon>Agaricales</taxon>
        <taxon>Pluteineae</taxon>
        <taxon>Amanitaceae</taxon>
        <taxon>Amanita</taxon>
    </lineage>
</organism>
<accession>A0A2A9NLA6</accession>
<keyword evidence="3" id="KW-1185">Reference proteome</keyword>
<dbReference type="AlphaFoldDB" id="A0A2A9NLA6"/>
<dbReference type="STRING" id="703135.A0A2A9NLA6"/>
<sequence>MASATLTSAPAASSFVNPHTPLALLDPATGSQYEASRHIFVAILGAFVCDILIYAPEDFALLFSHRLSTPTFTYFIARLSTLAHLICINIFQNGRVPSCNTLFIITNVALALGIASSSFLILLRMRVILEKKPYFVLFFAVLWVIALVCNAVTPLAAKAQSIQTTSWCYVQSVDQWFCVGFLVTFINDSLMCLGTSLALSSHTSNLNRSSSKYRLLHLFGLGSAPDVSNKVLLSSRQYYLITACGNALTIIMILLPVSPTIRAMFPPISIALMNSMACRVFRNIKFPYLRASPPNPIKTQAPHGRNIQIVYSSHQGYTNSYINPPDIQVSAIVEQVTDYNRARS</sequence>
<evidence type="ECO:0008006" key="4">
    <source>
        <dbReference type="Google" id="ProtNLM"/>
    </source>
</evidence>
<evidence type="ECO:0000313" key="2">
    <source>
        <dbReference type="EMBL" id="PFH50114.1"/>
    </source>
</evidence>
<dbReference type="EMBL" id="KZ302011">
    <property type="protein sequence ID" value="PFH50114.1"/>
    <property type="molecule type" value="Genomic_DNA"/>
</dbReference>
<reference evidence="2 3" key="1">
    <citation type="submission" date="2014-02" db="EMBL/GenBank/DDBJ databases">
        <title>Transposable element dynamics among asymbiotic and ectomycorrhizal Amanita fungi.</title>
        <authorList>
            <consortium name="DOE Joint Genome Institute"/>
            <person name="Hess J."/>
            <person name="Skrede I."/>
            <person name="Wolfe B."/>
            <person name="LaButti K."/>
            <person name="Ohm R.A."/>
            <person name="Grigoriev I.V."/>
            <person name="Pringle A."/>
        </authorList>
    </citation>
    <scope>NUCLEOTIDE SEQUENCE [LARGE SCALE GENOMIC DNA]</scope>
    <source>
        <strain evidence="2 3">SKay4041</strain>
    </source>
</reference>
<evidence type="ECO:0000313" key="3">
    <source>
        <dbReference type="Proteomes" id="UP000242287"/>
    </source>
</evidence>
<feature type="transmembrane region" description="Helical" evidence="1">
    <location>
        <begin position="103"/>
        <end position="123"/>
    </location>
</feature>
<dbReference type="OrthoDB" id="3038990at2759"/>
<evidence type="ECO:0000256" key="1">
    <source>
        <dbReference type="SAM" id="Phobius"/>
    </source>
</evidence>
<keyword evidence="1" id="KW-1133">Transmembrane helix</keyword>
<proteinExistence type="predicted"/>
<protein>
    <recommendedName>
        <fullName evidence="4">G-protein coupled receptors family 1 profile domain-containing protein</fullName>
    </recommendedName>
</protein>
<feature type="transmembrane region" description="Helical" evidence="1">
    <location>
        <begin position="238"/>
        <end position="257"/>
    </location>
</feature>
<feature type="transmembrane region" description="Helical" evidence="1">
    <location>
        <begin position="135"/>
        <end position="156"/>
    </location>
</feature>
<name>A0A2A9NLA6_9AGAR</name>
<dbReference type="Proteomes" id="UP000242287">
    <property type="component" value="Unassembled WGS sequence"/>
</dbReference>
<keyword evidence="1" id="KW-0812">Transmembrane</keyword>